<keyword evidence="2" id="KW-1185">Reference proteome</keyword>
<reference evidence="1 2" key="1">
    <citation type="journal article" date="2022" name="Hortic Res">
        <title>A haplotype resolved chromosomal level avocado genome allows analysis of novel avocado genes.</title>
        <authorList>
            <person name="Nath O."/>
            <person name="Fletcher S.J."/>
            <person name="Hayward A."/>
            <person name="Shaw L.M."/>
            <person name="Masouleh A.K."/>
            <person name="Furtado A."/>
            <person name="Henry R.J."/>
            <person name="Mitter N."/>
        </authorList>
    </citation>
    <scope>NUCLEOTIDE SEQUENCE [LARGE SCALE GENOMIC DNA]</scope>
    <source>
        <strain evidence="2">cv. Hass</strain>
    </source>
</reference>
<name>A0ACC2MZF9_PERAE</name>
<dbReference type="EMBL" id="CM056809">
    <property type="protein sequence ID" value="KAJ8650327.1"/>
    <property type="molecule type" value="Genomic_DNA"/>
</dbReference>
<sequence>MLLFSLKSLPSSPPTKFPNTQNQIRSNTPTTYINPLPHQSDRPFLDSTTSIHLLKSCAADRDSKSTASVHAAILKCGANTNVFVSNSLLDAYAKCGQLEASVKVFDEMPNRSVVSWTSMISGYCQNGWPNAAIYTFQQMLWGDPVLLPNEFTLAVLLRACGQKQDVKMGEMLHGYLISSGFVRDRFVQNSLVDMYSKSGALTAAEQLNDRLTCRDVASWTSLISGLAVDEGCTGKALALFFQMQEDGVKPNVVTILSIIRACYLMNKLHILKWVHGWIVKAELCNEVLVMNSIVEMYCGNGYFIEGLKIFSQFCFMGECQYLNPETMATLVQGCAHEGLLDLGKGIHGYLIKHGFLPWIVVENSLIDMYAKSKQVNSAYQIFTKMNERDVISWNTMIMCYVKNDLAQESLQLLSEIHIKEGASIVPDFVTMLGSLQACTELASLQQGEIIHGYVIRSGLGCDVFIGNSLIDMYAKAGKIDSAKRIFEDMPIKDTASWNSMIAAYGMHGDGHSALRAFTKMKEYGNLKPNAITFVNVLSSCSHSGLITEGCECFNSMTTDHCMEPSMEHFACMVDLFGRSGRLREAESFIDEMPMRPGPAVWGALLGACGLFGKVDVAERVAEKLMVLEPKSKIWRVALANVYAGNGRWEDAVKVRGEIKGEALRKEAGWSSVEVRGERCKFMVGDTRHPNSMNIYEALTGIREQIRDAAFPISYFSETECM</sequence>
<organism evidence="1 2">
    <name type="scientific">Persea americana</name>
    <name type="common">Avocado</name>
    <dbReference type="NCBI Taxonomy" id="3435"/>
    <lineage>
        <taxon>Eukaryota</taxon>
        <taxon>Viridiplantae</taxon>
        <taxon>Streptophyta</taxon>
        <taxon>Embryophyta</taxon>
        <taxon>Tracheophyta</taxon>
        <taxon>Spermatophyta</taxon>
        <taxon>Magnoliopsida</taxon>
        <taxon>Magnoliidae</taxon>
        <taxon>Laurales</taxon>
        <taxon>Lauraceae</taxon>
        <taxon>Persea</taxon>
    </lineage>
</organism>
<proteinExistence type="predicted"/>
<evidence type="ECO:0000313" key="2">
    <source>
        <dbReference type="Proteomes" id="UP001234297"/>
    </source>
</evidence>
<gene>
    <name evidence="1" type="ORF">MRB53_003350</name>
</gene>
<accession>A0ACC2MZF9</accession>
<protein>
    <submittedName>
        <fullName evidence="1">Uncharacterized protein</fullName>
    </submittedName>
</protein>
<dbReference type="Proteomes" id="UP001234297">
    <property type="component" value="Chromosome 1"/>
</dbReference>
<comment type="caution">
    <text evidence="1">The sequence shown here is derived from an EMBL/GenBank/DDBJ whole genome shotgun (WGS) entry which is preliminary data.</text>
</comment>
<evidence type="ECO:0000313" key="1">
    <source>
        <dbReference type="EMBL" id="KAJ8650327.1"/>
    </source>
</evidence>